<dbReference type="EMBL" id="SUKA01000001">
    <property type="protein sequence ID" value="TJY67690.1"/>
    <property type="molecule type" value="Genomic_DNA"/>
</dbReference>
<dbReference type="GO" id="GO:0000155">
    <property type="term" value="F:phosphorelay sensor kinase activity"/>
    <property type="evidence" value="ECO:0007669"/>
    <property type="project" value="InterPro"/>
</dbReference>
<dbReference type="AlphaFoldDB" id="A0A4U0H7E3"/>
<proteinExistence type="predicted"/>
<evidence type="ECO:0000256" key="1">
    <source>
        <dbReference type="SAM" id="Phobius"/>
    </source>
</evidence>
<dbReference type="OrthoDB" id="9792992at2"/>
<evidence type="ECO:0000313" key="3">
    <source>
        <dbReference type="EMBL" id="TJY67690.1"/>
    </source>
</evidence>
<dbReference type="Pfam" id="PF06580">
    <property type="entry name" value="His_kinase"/>
    <property type="match status" value="1"/>
</dbReference>
<feature type="transmembrane region" description="Helical" evidence="1">
    <location>
        <begin position="12"/>
        <end position="30"/>
    </location>
</feature>
<feature type="transmembrane region" description="Helical" evidence="1">
    <location>
        <begin position="42"/>
        <end position="64"/>
    </location>
</feature>
<dbReference type="InterPro" id="IPR010559">
    <property type="entry name" value="Sig_transdc_His_kin_internal"/>
</dbReference>
<dbReference type="PANTHER" id="PTHR34220">
    <property type="entry name" value="SENSOR HISTIDINE KINASE YPDA"/>
    <property type="match status" value="1"/>
</dbReference>
<protein>
    <recommendedName>
        <fullName evidence="2">Signal transduction histidine kinase internal region domain-containing protein</fullName>
    </recommendedName>
</protein>
<accession>A0A4U0H7E3</accession>
<evidence type="ECO:0000313" key="4">
    <source>
        <dbReference type="Proteomes" id="UP000309872"/>
    </source>
</evidence>
<keyword evidence="1" id="KW-0472">Membrane</keyword>
<keyword evidence="1" id="KW-1133">Transmembrane helix</keyword>
<sequence length="349" mass="40211">MPSQIFFKENLRIQAHGWPIYIALMLLVNHNIRPEVTASNQLIAFAITLLMFNACIGLFYTLFLKNWIWKSAVLIVVLFFTATELIQHFGASWIRDSTGPITLLPWSHQDEQYYWRMFNRYLGLLMMSAGLVFHIRSVINARGLKKEAELRHKKELEAKEMEFAFHMVQINPHFLYNVLNGMQQRTKGVLPEVAQSLDQLGDLMNYLLTASKDGVKRVLLFRELEAIESYILLERSRFENCHVDFKVTGEPTIHKLVPGTLLTLVENAFKYGIYTDVDHPIEIRLLIEADSFVFECSNTIDRSRKTSASSGLGHKNIIARMDAVFAGRYTFEAVEEGDTYNVKLIINQI</sequence>
<keyword evidence="1" id="KW-0812">Transmembrane</keyword>
<name>A0A4U0H7E3_9SPHI</name>
<dbReference type="InterPro" id="IPR050640">
    <property type="entry name" value="Bact_2-comp_sensor_kinase"/>
</dbReference>
<organism evidence="3 4">
    <name type="scientific">Sphingobacterium alkalisoli</name>
    <dbReference type="NCBI Taxonomy" id="1874115"/>
    <lineage>
        <taxon>Bacteria</taxon>
        <taxon>Pseudomonadati</taxon>
        <taxon>Bacteroidota</taxon>
        <taxon>Sphingobacteriia</taxon>
        <taxon>Sphingobacteriales</taxon>
        <taxon>Sphingobacteriaceae</taxon>
        <taxon>Sphingobacterium</taxon>
    </lineage>
</organism>
<dbReference type="RefSeq" id="WP_136818557.1">
    <property type="nucleotide sequence ID" value="NZ_BMJX01000001.1"/>
</dbReference>
<keyword evidence="4" id="KW-1185">Reference proteome</keyword>
<feature type="domain" description="Signal transduction histidine kinase internal region" evidence="2">
    <location>
        <begin position="162"/>
        <end position="240"/>
    </location>
</feature>
<dbReference type="PANTHER" id="PTHR34220:SF7">
    <property type="entry name" value="SENSOR HISTIDINE KINASE YPDA"/>
    <property type="match status" value="1"/>
</dbReference>
<comment type="caution">
    <text evidence="3">The sequence shown here is derived from an EMBL/GenBank/DDBJ whole genome shotgun (WGS) entry which is preliminary data.</text>
</comment>
<feature type="transmembrane region" description="Helical" evidence="1">
    <location>
        <begin position="71"/>
        <end position="94"/>
    </location>
</feature>
<feature type="transmembrane region" description="Helical" evidence="1">
    <location>
        <begin position="114"/>
        <end position="135"/>
    </location>
</feature>
<reference evidence="3 4" key="1">
    <citation type="submission" date="2019-04" db="EMBL/GenBank/DDBJ databases">
        <title>Sphingobacterium olei sp. nov., isolated from oil-contaminated soil.</title>
        <authorList>
            <person name="Liu B."/>
        </authorList>
    </citation>
    <scope>NUCLEOTIDE SEQUENCE [LARGE SCALE GENOMIC DNA]</scope>
    <source>
        <strain evidence="3 4">Y3L14</strain>
    </source>
</reference>
<dbReference type="Proteomes" id="UP000309872">
    <property type="component" value="Unassembled WGS sequence"/>
</dbReference>
<evidence type="ECO:0000259" key="2">
    <source>
        <dbReference type="Pfam" id="PF06580"/>
    </source>
</evidence>
<dbReference type="GO" id="GO:0016020">
    <property type="term" value="C:membrane"/>
    <property type="evidence" value="ECO:0007669"/>
    <property type="project" value="InterPro"/>
</dbReference>
<gene>
    <name evidence="3" type="ORF">FAZ19_00035</name>
</gene>